<dbReference type="Proteomes" id="UP000235015">
    <property type="component" value="Unassembled WGS sequence"/>
</dbReference>
<comment type="pathway">
    <text evidence="2 13">Purine metabolism; AMP biosynthesis via de novo pathway; AMP from IMP: step 2/2.</text>
</comment>
<dbReference type="UniPathway" id="UPA00075">
    <property type="reaction ID" value="UER00336"/>
</dbReference>
<dbReference type="InterPro" id="IPR020557">
    <property type="entry name" value="Fumarate_lyase_CS"/>
</dbReference>
<evidence type="ECO:0000256" key="5">
    <source>
        <dbReference type="ARBA" id="ARBA00017058"/>
    </source>
</evidence>
<dbReference type="FunFam" id="1.10.275.10:FF:000003">
    <property type="entry name" value="Adenylosuccinate lyase"/>
    <property type="match status" value="1"/>
</dbReference>
<dbReference type="GO" id="GO:0044208">
    <property type="term" value="P:'de novo' AMP biosynthetic process"/>
    <property type="evidence" value="ECO:0007669"/>
    <property type="project" value="UniProtKB-UniPathway"/>
</dbReference>
<comment type="pathway">
    <text evidence="1 13">Purine metabolism; IMP biosynthesis via de novo pathway; 5-amino-1-(5-phospho-D-ribosyl)imidazole-4-carboxamide from 5-amino-1-(5-phospho-D-ribosyl)imidazole-4-carboxylate: step 2/2.</text>
</comment>
<organism evidence="16 17">
    <name type="scientific">Sedimenticola selenatireducens</name>
    <dbReference type="NCBI Taxonomy" id="191960"/>
    <lineage>
        <taxon>Bacteria</taxon>
        <taxon>Pseudomonadati</taxon>
        <taxon>Pseudomonadota</taxon>
        <taxon>Gammaproteobacteria</taxon>
        <taxon>Chromatiales</taxon>
        <taxon>Sedimenticolaceae</taxon>
        <taxon>Sedimenticola</taxon>
    </lineage>
</organism>
<dbReference type="STRING" id="1111735.GCA_000428045_02758"/>
<feature type="domain" description="Adenylosuccinate lyase PurB C-terminal" evidence="15">
    <location>
        <begin position="331"/>
        <end position="445"/>
    </location>
</feature>
<evidence type="ECO:0000256" key="9">
    <source>
        <dbReference type="ARBA" id="ARBA00025012"/>
    </source>
</evidence>
<dbReference type="CDD" id="cd01598">
    <property type="entry name" value="PurB"/>
    <property type="match status" value="1"/>
</dbReference>
<sequence length="455" mass="50744">MELSTLTAISPVDGRYGSKTVDLRPIFSEYGLIRARVQVEVRWLQALAANPQITEVPPLSEEAETALNSILDNFSTADAGLVKEIERETNHDVKAVEYFLKRKIAGNSELEAVSEFIHFACTSEDINNLSHALMLQQGREQQLLPEMDQLIEAIRKLAHAHAEIPMLSRTHGQPASPTTLGKEMANVVYRLQRQRDQVAKVPLLGKINGAVGNYNAHISAYPYIDWEQFAQRFVESLGLVWNPYTTQIEPHDYMAELFDATARFNTIVIDFSRDIWGYISLGYFKQRTIAGEVGSSTMPHKVNPIDFENGEGSLGIANALFSHLAMKLPISRWQRDLTDSTVLRNVGVGFAYTSIALQSILKGIGKLEANAAILANDLDGNWEVLAEPIQTVMRRYGIEKPYEKLKALTRGQRIGADEMRTFVDGLDIPEAAKKALREMTPGSYIGNAIEQAKKI</sequence>
<comment type="similarity">
    <text evidence="3 13">Belongs to the lyase 1 family. Adenylosuccinate lyase subfamily.</text>
</comment>
<comment type="catalytic activity">
    <reaction evidence="11">
        <text>N(6)-(1,2-dicarboxyethyl)-AMP = fumarate + AMP</text>
        <dbReference type="Rhea" id="RHEA:16853"/>
        <dbReference type="ChEBI" id="CHEBI:29806"/>
        <dbReference type="ChEBI" id="CHEBI:57567"/>
        <dbReference type="ChEBI" id="CHEBI:456215"/>
        <dbReference type="EC" id="4.3.2.2"/>
    </reaction>
    <physiologicalReaction direction="left-to-right" evidence="11">
        <dbReference type="Rhea" id="RHEA:16854"/>
    </physiologicalReaction>
</comment>
<dbReference type="GO" id="GO:0070626">
    <property type="term" value="F:(S)-2-(5-amino-1-(5-phospho-D-ribosyl)imidazole-4-carboxamido) succinate lyase (fumarate-forming) activity"/>
    <property type="evidence" value="ECO:0007669"/>
    <property type="project" value="RHEA"/>
</dbReference>
<evidence type="ECO:0000256" key="10">
    <source>
        <dbReference type="ARBA" id="ARBA00030717"/>
    </source>
</evidence>
<dbReference type="UniPathway" id="UPA00074">
    <property type="reaction ID" value="UER00132"/>
</dbReference>
<comment type="catalytic activity">
    <reaction evidence="8">
        <text>(2S)-2-[5-amino-1-(5-phospho-beta-D-ribosyl)imidazole-4-carboxamido]succinate = 5-amino-1-(5-phospho-beta-D-ribosyl)imidazole-4-carboxamide + fumarate</text>
        <dbReference type="Rhea" id="RHEA:23920"/>
        <dbReference type="ChEBI" id="CHEBI:29806"/>
        <dbReference type="ChEBI" id="CHEBI:58443"/>
        <dbReference type="ChEBI" id="CHEBI:58475"/>
        <dbReference type="EC" id="4.3.2.2"/>
    </reaction>
    <physiologicalReaction direction="left-to-right" evidence="8">
        <dbReference type="Rhea" id="RHEA:23921"/>
    </physiologicalReaction>
</comment>
<evidence type="ECO:0000259" key="15">
    <source>
        <dbReference type="Pfam" id="PF08328"/>
    </source>
</evidence>
<dbReference type="PRINTS" id="PR00149">
    <property type="entry name" value="FUMRATELYASE"/>
</dbReference>
<dbReference type="SUPFAM" id="SSF48557">
    <property type="entry name" value="L-aspartase-like"/>
    <property type="match status" value="1"/>
</dbReference>
<keyword evidence="7 13" id="KW-0456">Lyase</keyword>
<dbReference type="InterPro" id="IPR013539">
    <property type="entry name" value="PurB_C"/>
</dbReference>
<dbReference type="GO" id="GO:0006189">
    <property type="term" value="P:'de novo' IMP biosynthetic process"/>
    <property type="evidence" value="ECO:0007669"/>
    <property type="project" value="UniProtKB-UniPathway"/>
</dbReference>
<dbReference type="EC" id="4.3.2.2" evidence="4 12"/>
<evidence type="ECO:0000256" key="12">
    <source>
        <dbReference type="NCBIfam" id="TIGR00928"/>
    </source>
</evidence>
<dbReference type="GO" id="GO:0005829">
    <property type="term" value="C:cytosol"/>
    <property type="evidence" value="ECO:0007669"/>
    <property type="project" value="TreeGrafter"/>
</dbReference>
<dbReference type="Gene3D" id="1.20.200.10">
    <property type="entry name" value="Fumarase/aspartase (Central domain)"/>
    <property type="match status" value="1"/>
</dbReference>
<evidence type="ECO:0000256" key="2">
    <source>
        <dbReference type="ARBA" id="ARBA00004734"/>
    </source>
</evidence>
<dbReference type="PROSITE" id="PS50007">
    <property type="entry name" value="PIPLC_X_DOMAIN"/>
    <property type="match status" value="1"/>
</dbReference>
<evidence type="ECO:0000256" key="13">
    <source>
        <dbReference type="RuleBase" id="RU361172"/>
    </source>
</evidence>
<dbReference type="InterPro" id="IPR008948">
    <property type="entry name" value="L-Aspartase-like"/>
</dbReference>
<evidence type="ECO:0000313" key="16">
    <source>
        <dbReference type="EMBL" id="PLX63106.1"/>
    </source>
</evidence>
<feature type="domain" description="Fumarate lyase N-terminal" evidence="14">
    <location>
        <begin position="14"/>
        <end position="312"/>
    </location>
</feature>
<dbReference type="PANTHER" id="PTHR43411">
    <property type="entry name" value="ADENYLOSUCCINATE LYASE"/>
    <property type="match status" value="1"/>
</dbReference>
<proteinExistence type="inferred from homology"/>
<comment type="function">
    <text evidence="9">Catalyzes two reactions in de novo purine nucleotide biosynthesis. Catalyzes the breakdown of 5-aminoimidazole- (N-succinylocarboxamide) ribotide (SAICAR or 2-[5-amino-1-(5-phospho-beta-D-ribosyl)imidazole-4-carboxamido]succinate) to 5-aminoimidazole-4-carboxamide ribotide (AICAR or 5-amino-1-(5-phospho-beta-D-ribosyl)imidazole-4-carboxamide) and fumarate, and of adenylosuccinate (ADS or N(6)-(1,2-dicarboxyethyl)-AMP) to adenosine monophosphate (AMP) and fumarate.</text>
</comment>
<dbReference type="NCBIfam" id="NF006764">
    <property type="entry name" value="PRK09285.1"/>
    <property type="match status" value="1"/>
</dbReference>
<keyword evidence="6 13" id="KW-0658">Purine biosynthesis</keyword>
<dbReference type="InterPro" id="IPR000362">
    <property type="entry name" value="Fumarate_lyase_fam"/>
</dbReference>
<dbReference type="Pfam" id="PF00206">
    <property type="entry name" value="Lyase_1"/>
    <property type="match status" value="1"/>
</dbReference>
<name>A0A2N6D0B9_9GAMM</name>
<evidence type="ECO:0000313" key="17">
    <source>
        <dbReference type="Proteomes" id="UP000235015"/>
    </source>
</evidence>
<dbReference type="InterPro" id="IPR047136">
    <property type="entry name" value="PurB_bact"/>
</dbReference>
<dbReference type="InterPro" id="IPR022761">
    <property type="entry name" value="Fumarate_lyase_N"/>
</dbReference>
<dbReference type="RefSeq" id="WP_273437692.1">
    <property type="nucleotide sequence ID" value="NZ_PKUN01000002.1"/>
</dbReference>
<dbReference type="EMBL" id="PKUN01000002">
    <property type="protein sequence ID" value="PLX63106.1"/>
    <property type="molecule type" value="Genomic_DNA"/>
</dbReference>
<dbReference type="AlphaFoldDB" id="A0A2N6D0B9"/>
<dbReference type="PROSITE" id="PS00163">
    <property type="entry name" value="FUMARATE_LYASES"/>
    <property type="match status" value="1"/>
</dbReference>
<dbReference type="InterPro" id="IPR024083">
    <property type="entry name" value="Fumarase/histidase_N"/>
</dbReference>
<accession>A0A2N6D0B9</accession>
<evidence type="ECO:0000256" key="6">
    <source>
        <dbReference type="ARBA" id="ARBA00022755"/>
    </source>
</evidence>
<dbReference type="Pfam" id="PF08328">
    <property type="entry name" value="ASL_C"/>
    <property type="match status" value="1"/>
</dbReference>
<evidence type="ECO:0000259" key="14">
    <source>
        <dbReference type="Pfam" id="PF00206"/>
    </source>
</evidence>
<protein>
    <recommendedName>
        <fullName evidence="5 12">Adenylosuccinate lyase</fullName>
        <shortName evidence="13">ASL</shortName>
        <ecNumber evidence="4 12">4.3.2.2</ecNumber>
    </recommendedName>
    <alternativeName>
        <fullName evidence="10 13">Adenylosuccinase</fullName>
    </alternativeName>
</protein>
<dbReference type="Gene3D" id="1.10.40.30">
    <property type="entry name" value="Fumarase/aspartase (C-terminal domain)"/>
    <property type="match status" value="1"/>
</dbReference>
<evidence type="ECO:0000256" key="7">
    <source>
        <dbReference type="ARBA" id="ARBA00023239"/>
    </source>
</evidence>
<evidence type="ECO:0000256" key="1">
    <source>
        <dbReference type="ARBA" id="ARBA00004706"/>
    </source>
</evidence>
<reference evidence="16 17" key="1">
    <citation type="submission" date="2017-11" db="EMBL/GenBank/DDBJ databases">
        <title>Genome-resolved metagenomics identifies genetic mobility, metabolic interactions, and unexpected diversity in perchlorate-reducing communities.</title>
        <authorList>
            <person name="Barnum T.P."/>
            <person name="Figueroa I.A."/>
            <person name="Carlstrom C.I."/>
            <person name="Lucas L.N."/>
            <person name="Engelbrektson A.L."/>
            <person name="Coates J.D."/>
        </authorList>
    </citation>
    <scope>NUCLEOTIDE SEQUENCE [LARGE SCALE GENOMIC DNA]</scope>
    <source>
        <strain evidence="16">BM301</strain>
    </source>
</reference>
<evidence type="ECO:0000256" key="11">
    <source>
        <dbReference type="ARBA" id="ARBA00049115"/>
    </source>
</evidence>
<evidence type="ECO:0000256" key="4">
    <source>
        <dbReference type="ARBA" id="ARBA00012339"/>
    </source>
</evidence>
<dbReference type="Gene3D" id="1.10.275.10">
    <property type="entry name" value="Fumarase/aspartase (N-terminal domain)"/>
    <property type="match status" value="1"/>
</dbReference>
<dbReference type="FunFam" id="1.20.200.10:FF:000004">
    <property type="entry name" value="Adenylosuccinate lyase"/>
    <property type="match status" value="1"/>
</dbReference>
<dbReference type="NCBIfam" id="TIGR00928">
    <property type="entry name" value="purB"/>
    <property type="match status" value="1"/>
</dbReference>
<comment type="caution">
    <text evidence="16">The sequence shown here is derived from an EMBL/GenBank/DDBJ whole genome shotgun (WGS) entry which is preliminary data.</text>
</comment>
<dbReference type="FunFam" id="1.10.40.30:FF:000004">
    <property type="entry name" value="Adenylosuccinate lyase"/>
    <property type="match status" value="1"/>
</dbReference>
<evidence type="ECO:0000256" key="3">
    <source>
        <dbReference type="ARBA" id="ARBA00008273"/>
    </source>
</evidence>
<gene>
    <name evidence="16" type="ORF">C0630_02810</name>
</gene>
<dbReference type="PANTHER" id="PTHR43411:SF1">
    <property type="entry name" value="ADENYLOSUCCINATE LYASE"/>
    <property type="match status" value="1"/>
</dbReference>
<dbReference type="InterPro" id="IPR004769">
    <property type="entry name" value="Pur_lyase"/>
</dbReference>
<evidence type="ECO:0000256" key="8">
    <source>
        <dbReference type="ARBA" id="ARBA00024477"/>
    </source>
</evidence>
<dbReference type="GO" id="GO:0004018">
    <property type="term" value="F:N6-(1,2-dicarboxyethyl)AMP AMP-lyase (fumarate-forming) activity"/>
    <property type="evidence" value="ECO:0007669"/>
    <property type="project" value="UniProtKB-UniRule"/>
</dbReference>